<dbReference type="SUPFAM" id="SSF53633">
    <property type="entry name" value="Carbamate kinase-like"/>
    <property type="match status" value="1"/>
</dbReference>
<evidence type="ECO:0000313" key="2">
    <source>
        <dbReference type="EMBL" id="MBB4003353.1"/>
    </source>
</evidence>
<dbReference type="EMBL" id="JACIEM010000003">
    <property type="protein sequence ID" value="MBB4003353.1"/>
    <property type="molecule type" value="Genomic_DNA"/>
</dbReference>
<dbReference type="RefSeq" id="WP_183208320.1">
    <property type="nucleotide sequence ID" value="NZ_JAAAMM010000003.1"/>
</dbReference>
<organism evidence="2 3">
    <name type="scientific">Aurantimonas endophytica</name>
    <dbReference type="NCBI Taxonomy" id="1522175"/>
    <lineage>
        <taxon>Bacteria</taxon>
        <taxon>Pseudomonadati</taxon>
        <taxon>Pseudomonadota</taxon>
        <taxon>Alphaproteobacteria</taxon>
        <taxon>Hyphomicrobiales</taxon>
        <taxon>Aurantimonadaceae</taxon>
        <taxon>Aurantimonas</taxon>
    </lineage>
</organism>
<dbReference type="GO" id="GO:0004150">
    <property type="term" value="F:dihydroneopterin aldolase activity"/>
    <property type="evidence" value="ECO:0007669"/>
    <property type="project" value="UniProtKB-EC"/>
</dbReference>
<feature type="domain" description="Aspartate/glutamate/uridylate kinase" evidence="1">
    <location>
        <begin position="4"/>
        <end position="146"/>
    </location>
</feature>
<protein>
    <submittedName>
        <fullName evidence="2">Dihydroneopterin aldolase</fullName>
        <ecNumber evidence="2">4.1.2.25</ecNumber>
    </submittedName>
</protein>
<proteinExistence type="predicted"/>
<dbReference type="EC" id="4.1.2.25" evidence="2"/>
<accession>A0A7W6HDV8</accession>
<dbReference type="Proteomes" id="UP000588647">
    <property type="component" value="Unassembled WGS sequence"/>
</dbReference>
<dbReference type="InterPro" id="IPR001048">
    <property type="entry name" value="Asp/Glu/Uridylate_kinase"/>
</dbReference>
<keyword evidence="3" id="KW-1185">Reference proteome</keyword>
<name>A0A7W6HDV8_9HYPH</name>
<keyword evidence="2" id="KW-0456">Lyase</keyword>
<evidence type="ECO:0000259" key="1">
    <source>
        <dbReference type="Pfam" id="PF00696"/>
    </source>
</evidence>
<sequence>MKDIVVVKFGGSCAASPDLARWVAAVEKARIPVVIVPGGGPFANTVRRYQQRIGYDDAAAHEMAILAMEQFGCALVSIGQRMVRAGTTDAILAALADGKIPVWMPRDMVLADPAIPKDWCVTSDSLAAWLAGRLDGARLCLVKQIDVPDSATVDALVGAHLVDDCFARLLDPATPVYVAGPADLAAAGLRLEEGEVPGQRVAGQPAMAPALAG</sequence>
<dbReference type="Pfam" id="PF00696">
    <property type="entry name" value="AA_kinase"/>
    <property type="match status" value="1"/>
</dbReference>
<dbReference type="AlphaFoldDB" id="A0A7W6HDV8"/>
<gene>
    <name evidence="2" type="ORF">GGR03_002434</name>
</gene>
<dbReference type="Gene3D" id="3.40.1160.10">
    <property type="entry name" value="Acetylglutamate kinase-like"/>
    <property type="match status" value="1"/>
</dbReference>
<dbReference type="InterPro" id="IPR036393">
    <property type="entry name" value="AceGlu_kinase-like_sf"/>
</dbReference>
<comment type="caution">
    <text evidence="2">The sequence shown here is derived from an EMBL/GenBank/DDBJ whole genome shotgun (WGS) entry which is preliminary data.</text>
</comment>
<evidence type="ECO:0000313" key="3">
    <source>
        <dbReference type="Proteomes" id="UP000588647"/>
    </source>
</evidence>
<reference evidence="2 3" key="1">
    <citation type="submission" date="2020-08" db="EMBL/GenBank/DDBJ databases">
        <title>Genomic Encyclopedia of Type Strains, Phase IV (KMG-IV): sequencing the most valuable type-strain genomes for metagenomic binning, comparative biology and taxonomic classification.</title>
        <authorList>
            <person name="Goeker M."/>
        </authorList>
    </citation>
    <scope>NUCLEOTIDE SEQUENCE [LARGE SCALE GENOMIC DNA]</scope>
    <source>
        <strain evidence="2 3">DSM 103570</strain>
    </source>
</reference>